<evidence type="ECO:0000313" key="1">
    <source>
        <dbReference type="EMBL" id="CAH2049480.1"/>
    </source>
</evidence>
<sequence>MLSDIKAPPRIKAVMNANVAPVEVYRDSYRGRSRHAAVASVVGCKRLRIAARQIRMYIHSPVIGAATQCVYIVGHRAQGTRAARLNGRDCP</sequence>
<proteinExistence type="predicted"/>
<feature type="non-terminal residue" evidence="1">
    <location>
        <position position="91"/>
    </location>
</feature>
<organism evidence="1 2">
    <name type="scientific">Iphiclides podalirius</name>
    <name type="common">scarce swallowtail</name>
    <dbReference type="NCBI Taxonomy" id="110791"/>
    <lineage>
        <taxon>Eukaryota</taxon>
        <taxon>Metazoa</taxon>
        <taxon>Ecdysozoa</taxon>
        <taxon>Arthropoda</taxon>
        <taxon>Hexapoda</taxon>
        <taxon>Insecta</taxon>
        <taxon>Pterygota</taxon>
        <taxon>Neoptera</taxon>
        <taxon>Endopterygota</taxon>
        <taxon>Lepidoptera</taxon>
        <taxon>Glossata</taxon>
        <taxon>Ditrysia</taxon>
        <taxon>Papilionoidea</taxon>
        <taxon>Papilionidae</taxon>
        <taxon>Papilioninae</taxon>
        <taxon>Iphiclides</taxon>
    </lineage>
</organism>
<dbReference type="Proteomes" id="UP000837857">
    <property type="component" value="Chromosome 19"/>
</dbReference>
<protein>
    <submittedName>
        <fullName evidence="1">Uncharacterized protein</fullName>
    </submittedName>
</protein>
<accession>A0ABN8IAD1</accession>
<dbReference type="EMBL" id="OW152831">
    <property type="protein sequence ID" value="CAH2049480.1"/>
    <property type="molecule type" value="Genomic_DNA"/>
</dbReference>
<reference evidence="1" key="1">
    <citation type="submission" date="2022-03" db="EMBL/GenBank/DDBJ databases">
        <authorList>
            <person name="Martin H S."/>
        </authorList>
    </citation>
    <scope>NUCLEOTIDE SEQUENCE</scope>
</reference>
<keyword evidence="2" id="KW-1185">Reference proteome</keyword>
<evidence type="ECO:0000313" key="2">
    <source>
        <dbReference type="Proteomes" id="UP000837857"/>
    </source>
</evidence>
<gene>
    <name evidence="1" type="ORF">IPOD504_LOCUS6851</name>
</gene>
<name>A0ABN8IAD1_9NEOP</name>